<evidence type="ECO:0000256" key="5">
    <source>
        <dbReference type="ARBA" id="ARBA00022741"/>
    </source>
</evidence>
<keyword evidence="9" id="KW-0445">Lipid transport</keyword>
<dbReference type="SUPFAM" id="SSF52540">
    <property type="entry name" value="P-loop containing nucleoside triphosphate hydrolases"/>
    <property type="match status" value="1"/>
</dbReference>
<dbReference type="GO" id="GO:0034040">
    <property type="term" value="F:ATPase-coupled lipid transmembrane transporter activity"/>
    <property type="evidence" value="ECO:0007669"/>
    <property type="project" value="InterPro"/>
</dbReference>
<keyword evidence="2" id="KW-0813">Transport</keyword>
<evidence type="ECO:0000256" key="8">
    <source>
        <dbReference type="ARBA" id="ARBA00022989"/>
    </source>
</evidence>
<feature type="domain" description="ABC transmembrane type-1" evidence="13">
    <location>
        <begin position="39"/>
        <end position="320"/>
    </location>
</feature>
<feature type="transmembrane region" description="Helical" evidence="11">
    <location>
        <begin position="177"/>
        <end position="195"/>
    </location>
</feature>
<feature type="transmembrane region" description="Helical" evidence="11">
    <location>
        <begin position="264"/>
        <end position="283"/>
    </location>
</feature>
<dbReference type="Gene3D" id="1.20.1560.10">
    <property type="entry name" value="ABC transporter type 1, transmembrane domain"/>
    <property type="match status" value="1"/>
</dbReference>
<evidence type="ECO:0000256" key="6">
    <source>
        <dbReference type="ARBA" id="ARBA00022840"/>
    </source>
</evidence>
<evidence type="ECO:0000256" key="10">
    <source>
        <dbReference type="ARBA" id="ARBA00023136"/>
    </source>
</evidence>
<evidence type="ECO:0000256" key="3">
    <source>
        <dbReference type="ARBA" id="ARBA00022475"/>
    </source>
</evidence>
<dbReference type="InterPro" id="IPR003439">
    <property type="entry name" value="ABC_transporter-like_ATP-bd"/>
</dbReference>
<dbReference type="InterPro" id="IPR027417">
    <property type="entry name" value="P-loop_NTPase"/>
</dbReference>
<dbReference type="Gene3D" id="3.40.50.300">
    <property type="entry name" value="P-loop containing nucleotide triphosphate hydrolases"/>
    <property type="match status" value="1"/>
</dbReference>
<keyword evidence="8 11" id="KW-1133">Transmembrane helix</keyword>
<dbReference type="GO" id="GO:0005886">
    <property type="term" value="C:plasma membrane"/>
    <property type="evidence" value="ECO:0007669"/>
    <property type="project" value="UniProtKB-SubCell"/>
</dbReference>
<dbReference type="SMART" id="SM00382">
    <property type="entry name" value="AAA"/>
    <property type="match status" value="1"/>
</dbReference>
<proteinExistence type="predicted"/>
<keyword evidence="3" id="KW-1003">Cell membrane</keyword>
<dbReference type="PROSITE" id="PS00211">
    <property type="entry name" value="ABC_TRANSPORTER_1"/>
    <property type="match status" value="1"/>
</dbReference>
<dbReference type="GO" id="GO:0015421">
    <property type="term" value="F:ABC-type oligopeptide transporter activity"/>
    <property type="evidence" value="ECO:0007669"/>
    <property type="project" value="TreeGrafter"/>
</dbReference>
<dbReference type="NCBIfam" id="TIGR02203">
    <property type="entry name" value="MsbA_lipidA"/>
    <property type="match status" value="1"/>
</dbReference>
<dbReference type="Proteomes" id="UP000292939">
    <property type="component" value="Chromosome"/>
</dbReference>
<dbReference type="AlphaFoldDB" id="A0A4P6UMF7"/>
<protein>
    <submittedName>
        <fullName evidence="14">Lipid A export permease/ATP-binding protein MsbA</fullName>
    </submittedName>
</protein>
<evidence type="ECO:0000313" key="14">
    <source>
        <dbReference type="EMBL" id="QBK05380.1"/>
    </source>
</evidence>
<gene>
    <name evidence="14" type="primary">msbA</name>
    <name evidence="14" type="ORF">DW355_12065</name>
</gene>
<dbReference type="EMBL" id="CP031395">
    <property type="protein sequence ID" value="QBK05380.1"/>
    <property type="molecule type" value="Genomic_DNA"/>
</dbReference>
<keyword evidence="4 11" id="KW-0812">Transmembrane</keyword>
<dbReference type="SUPFAM" id="SSF90123">
    <property type="entry name" value="ABC transporter transmembrane region"/>
    <property type="match status" value="1"/>
</dbReference>
<dbReference type="Pfam" id="PF00005">
    <property type="entry name" value="ABC_tran"/>
    <property type="match status" value="1"/>
</dbReference>
<reference evidence="14 15" key="1">
    <citation type="submission" date="2018-07" db="EMBL/GenBank/DDBJ databases">
        <title>Exploring interactions and the metabolic potential of the ultra-small soil bacteria Hylemonella gracilis.</title>
        <authorList>
            <person name="Tyc O."/>
            <person name="Kulkarni P."/>
            <person name="Gawehns F."/>
            <person name="Hundscheid M."/>
            <person name="Zweers H."/>
            <person name="Garbeva P."/>
        </authorList>
    </citation>
    <scope>NUCLEOTIDE SEQUENCE [LARGE SCALE GENOMIC DNA]</scope>
    <source>
        <strain evidence="14 15">NS1</strain>
    </source>
</reference>
<dbReference type="PROSITE" id="PS50893">
    <property type="entry name" value="ABC_TRANSPORTER_2"/>
    <property type="match status" value="1"/>
</dbReference>
<dbReference type="CDD" id="cd18552">
    <property type="entry name" value="ABC_6TM_MsbA_like"/>
    <property type="match status" value="1"/>
</dbReference>
<dbReference type="InterPro" id="IPR003593">
    <property type="entry name" value="AAA+_ATPase"/>
</dbReference>
<dbReference type="InterPro" id="IPR036640">
    <property type="entry name" value="ABC1_TM_sf"/>
</dbReference>
<evidence type="ECO:0000313" key="15">
    <source>
        <dbReference type="Proteomes" id="UP000292939"/>
    </source>
</evidence>
<dbReference type="InterPro" id="IPR011527">
    <property type="entry name" value="ABC1_TM_dom"/>
</dbReference>
<organism evidence="14 15">
    <name type="scientific">Hylemonella gracilis</name>
    <dbReference type="NCBI Taxonomy" id="80880"/>
    <lineage>
        <taxon>Bacteria</taxon>
        <taxon>Pseudomonadati</taxon>
        <taxon>Pseudomonadota</taxon>
        <taxon>Betaproteobacteria</taxon>
        <taxon>Burkholderiales</taxon>
        <taxon>Comamonadaceae</taxon>
        <taxon>Hylemonella</taxon>
    </lineage>
</organism>
<dbReference type="Pfam" id="PF00664">
    <property type="entry name" value="ABC_membrane"/>
    <property type="match status" value="1"/>
</dbReference>
<keyword evidence="5" id="KW-0547">Nucleotide-binding</keyword>
<feature type="domain" description="ABC transporter" evidence="12">
    <location>
        <begin position="356"/>
        <end position="591"/>
    </location>
</feature>
<evidence type="ECO:0000256" key="1">
    <source>
        <dbReference type="ARBA" id="ARBA00004651"/>
    </source>
</evidence>
<dbReference type="PROSITE" id="PS50929">
    <property type="entry name" value="ABC_TM1F"/>
    <property type="match status" value="1"/>
</dbReference>
<evidence type="ECO:0000256" key="11">
    <source>
        <dbReference type="SAM" id="Phobius"/>
    </source>
</evidence>
<comment type="subcellular location">
    <subcellularLocation>
        <location evidence="1">Cell membrane</location>
        <topology evidence="1">Multi-pass membrane protein</topology>
    </subcellularLocation>
</comment>
<evidence type="ECO:0000256" key="4">
    <source>
        <dbReference type="ARBA" id="ARBA00022692"/>
    </source>
</evidence>
<evidence type="ECO:0000256" key="9">
    <source>
        <dbReference type="ARBA" id="ARBA00023055"/>
    </source>
</evidence>
<dbReference type="PANTHER" id="PTHR43394:SF1">
    <property type="entry name" value="ATP-BINDING CASSETTE SUB-FAMILY B MEMBER 10, MITOCHONDRIAL"/>
    <property type="match status" value="1"/>
</dbReference>
<dbReference type="KEGG" id="hgr:DW355_12065"/>
<feature type="transmembrane region" description="Helical" evidence="11">
    <location>
        <begin position="75"/>
        <end position="95"/>
    </location>
</feature>
<sequence>MSAQHRMNASPSTSAHAPSVFARLRRVWPYFSHDKVSWLVLILCTLLVAACEPVLPALMKALLDHGFATDAFNPWLVPLALILLFGLRGLAGYIADLTLVKITSNGVFHLRSDLFKHMLDARLTLFNDRSASALTNTIVYEITSGTRQLIPTLMSASRDVLTIVALLSYLLYVNWQLTLIVGLLFPAIAWVVRTVSKRLYKLTRASLGATEALAYVVEENVLAHRDVRLHGAQASQQQRFEKLGRALLRLQFKSRVASSAMTPLTQMLAAIALSLVISIALMQSVRGEATIGSFVSFITAMLMLLTPMKHLSGVANSLTNGLAALERAIRLVDETPLEAGGEHRPPSPEHRARGEIRFEQVSVTYPDAQRPAVDSLDLSIAPGETVALVGASGSGKTTLVNLLPRFIETNQGRILLDGTPLPEWNLQALRAQYAFVSQHVVLINDSVSANVAFGDRHADEARVLRSLQAANLGELVETLPQGIHTQVGHNATQFSGGQRQRLAIARALYKDAPILILDEATSALDTESERAVQEALVRLMAQRTTIVIAHRLSTVQHADRIIAMDNGRIAETGTHTELLARNGLYARLYRLGLHDTPGPEQQS</sequence>
<dbReference type="PANTHER" id="PTHR43394">
    <property type="entry name" value="ATP-DEPENDENT PERMEASE MDL1, MITOCHONDRIAL"/>
    <property type="match status" value="1"/>
</dbReference>
<dbReference type="InterPro" id="IPR039421">
    <property type="entry name" value="Type_1_exporter"/>
</dbReference>
<dbReference type="FunFam" id="3.40.50.300:FF:000221">
    <property type="entry name" value="Multidrug ABC transporter ATP-binding protein"/>
    <property type="match status" value="1"/>
</dbReference>
<dbReference type="InterPro" id="IPR017871">
    <property type="entry name" value="ABC_transporter-like_CS"/>
</dbReference>
<evidence type="ECO:0000256" key="7">
    <source>
        <dbReference type="ARBA" id="ARBA00022967"/>
    </source>
</evidence>
<keyword evidence="10 11" id="KW-0472">Membrane</keyword>
<dbReference type="OrthoDB" id="8554730at2"/>
<keyword evidence="7" id="KW-1278">Translocase</keyword>
<dbReference type="GO" id="GO:0016887">
    <property type="term" value="F:ATP hydrolysis activity"/>
    <property type="evidence" value="ECO:0007669"/>
    <property type="project" value="InterPro"/>
</dbReference>
<keyword evidence="6 14" id="KW-0067">ATP-binding</keyword>
<dbReference type="GO" id="GO:0005524">
    <property type="term" value="F:ATP binding"/>
    <property type="evidence" value="ECO:0007669"/>
    <property type="project" value="UniProtKB-KW"/>
</dbReference>
<name>A0A4P6UMF7_9BURK</name>
<evidence type="ECO:0000256" key="2">
    <source>
        <dbReference type="ARBA" id="ARBA00022448"/>
    </source>
</evidence>
<evidence type="ECO:0000259" key="13">
    <source>
        <dbReference type="PROSITE" id="PS50929"/>
    </source>
</evidence>
<feature type="transmembrane region" description="Helical" evidence="11">
    <location>
        <begin position="289"/>
        <end position="306"/>
    </location>
</feature>
<evidence type="ECO:0000259" key="12">
    <source>
        <dbReference type="PROSITE" id="PS50893"/>
    </source>
</evidence>
<dbReference type="InterPro" id="IPR011917">
    <property type="entry name" value="ABC_transpr_lipidA"/>
</dbReference>
<accession>A0A4P6UMF7</accession>